<dbReference type="RefSeq" id="WP_199703989.1">
    <property type="nucleotide sequence ID" value="NZ_JAEMNV010000003.1"/>
</dbReference>
<dbReference type="AlphaFoldDB" id="A0A934NQ40"/>
<comment type="caution">
    <text evidence="1">The sequence shown here is derived from an EMBL/GenBank/DDBJ whole genome shotgun (WGS) entry which is preliminary data.</text>
</comment>
<gene>
    <name evidence="1" type="ORF">JGU71_10270</name>
</gene>
<keyword evidence="2" id="KW-1185">Reference proteome</keyword>
<dbReference type="EMBL" id="JAEMNV010000003">
    <property type="protein sequence ID" value="MBJ8339274.1"/>
    <property type="molecule type" value="Genomic_DNA"/>
</dbReference>
<organism evidence="1 2">
    <name type="scientific">Antrihabitans stalagmiti</name>
    <dbReference type="NCBI Taxonomy" id="2799499"/>
    <lineage>
        <taxon>Bacteria</taxon>
        <taxon>Bacillati</taxon>
        <taxon>Actinomycetota</taxon>
        <taxon>Actinomycetes</taxon>
        <taxon>Mycobacteriales</taxon>
        <taxon>Nocardiaceae</taxon>
        <taxon>Antrihabitans</taxon>
    </lineage>
</organism>
<accession>A0A934NQ40</accession>
<evidence type="ECO:0000313" key="2">
    <source>
        <dbReference type="Proteomes" id="UP000655868"/>
    </source>
</evidence>
<protein>
    <submittedName>
        <fullName evidence="1">Uncharacterized protein</fullName>
    </submittedName>
</protein>
<reference evidence="1" key="1">
    <citation type="submission" date="2020-12" db="EMBL/GenBank/DDBJ databases">
        <title>Antrihabitans popcorni sp. nov. and Antrihabitans auranticaus sp. nov., isolated from a larva cave.</title>
        <authorList>
            <person name="Lee S.D."/>
            <person name="Kim I.S."/>
        </authorList>
    </citation>
    <scope>NUCLEOTIDE SEQUENCE</scope>
    <source>
        <strain evidence="1">YC3-6</strain>
    </source>
</reference>
<evidence type="ECO:0000313" key="1">
    <source>
        <dbReference type="EMBL" id="MBJ8339274.1"/>
    </source>
</evidence>
<proteinExistence type="predicted"/>
<name>A0A934NQ40_9NOCA</name>
<sequence>MCIRELYLDGNSIAGRNITATTTAGSAVGLVPDAALCSVSDTVTAAVRVSVTTQVTTFPLAVAASDHAAFAQREMGGDVVVI</sequence>
<dbReference type="Proteomes" id="UP000655868">
    <property type="component" value="Unassembled WGS sequence"/>
</dbReference>